<protein>
    <submittedName>
        <fullName evidence="2">Uncharacterized protein</fullName>
    </submittedName>
</protein>
<dbReference type="Proteomes" id="UP001064489">
    <property type="component" value="Chromosome 3"/>
</dbReference>
<evidence type="ECO:0000256" key="1">
    <source>
        <dbReference type="SAM" id="MobiDB-lite"/>
    </source>
</evidence>
<dbReference type="EMBL" id="JAJSOW010000100">
    <property type="protein sequence ID" value="KAI9185487.1"/>
    <property type="molecule type" value="Genomic_DNA"/>
</dbReference>
<accession>A0AAD5J4R7</accession>
<proteinExistence type="predicted"/>
<reference evidence="2" key="1">
    <citation type="journal article" date="2022" name="Plant J.">
        <title>Strategies of tolerance reflected in two North American maple genomes.</title>
        <authorList>
            <person name="McEvoy S.L."/>
            <person name="Sezen U.U."/>
            <person name="Trouern-Trend A."/>
            <person name="McMahon S.M."/>
            <person name="Schaberg P.G."/>
            <person name="Yang J."/>
            <person name="Wegrzyn J.L."/>
            <person name="Swenson N.G."/>
        </authorList>
    </citation>
    <scope>NUCLEOTIDE SEQUENCE</scope>
    <source>
        <strain evidence="2">91603</strain>
    </source>
</reference>
<keyword evidence="3" id="KW-1185">Reference proteome</keyword>
<feature type="compositionally biased region" description="Basic and acidic residues" evidence="1">
    <location>
        <begin position="75"/>
        <end position="90"/>
    </location>
</feature>
<evidence type="ECO:0000313" key="2">
    <source>
        <dbReference type="EMBL" id="KAI9185487.1"/>
    </source>
</evidence>
<reference evidence="2" key="2">
    <citation type="submission" date="2023-02" db="EMBL/GenBank/DDBJ databases">
        <authorList>
            <person name="Swenson N.G."/>
            <person name="Wegrzyn J.L."/>
            <person name="Mcevoy S.L."/>
        </authorList>
    </citation>
    <scope>NUCLEOTIDE SEQUENCE</scope>
    <source>
        <strain evidence="2">91603</strain>
        <tissue evidence="2">Leaf</tissue>
    </source>
</reference>
<organism evidence="2 3">
    <name type="scientific">Acer negundo</name>
    <name type="common">Box elder</name>
    <dbReference type="NCBI Taxonomy" id="4023"/>
    <lineage>
        <taxon>Eukaryota</taxon>
        <taxon>Viridiplantae</taxon>
        <taxon>Streptophyta</taxon>
        <taxon>Embryophyta</taxon>
        <taxon>Tracheophyta</taxon>
        <taxon>Spermatophyta</taxon>
        <taxon>Magnoliopsida</taxon>
        <taxon>eudicotyledons</taxon>
        <taxon>Gunneridae</taxon>
        <taxon>Pentapetalae</taxon>
        <taxon>rosids</taxon>
        <taxon>malvids</taxon>
        <taxon>Sapindales</taxon>
        <taxon>Sapindaceae</taxon>
        <taxon>Hippocastanoideae</taxon>
        <taxon>Acereae</taxon>
        <taxon>Acer</taxon>
    </lineage>
</organism>
<gene>
    <name evidence="2" type="ORF">LWI28_007799</name>
</gene>
<sequence>MGDRDAQFEQLGLPPAAIPVQEGIASCGHSNSRGFAGIDLSTDEMKEPPIDIRINQWYSLYPSRGLRRPRGPKKARTEAEDSESKAKGSELEAGDVDGAVESSEGYPVRAGKYAYGTKRGD</sequence>
<comment type="caution">
    <text evidence="2">The sequence shown here is derived from an EMBL/GenBank/DDBJ whole genome shotgun (WGS) entry which is preliminary data.</text>
</comment>
<feature type="region of interest" description="Disordered" evidence="1">
    <location>
        <begin position="63"/>
        <end position="121"/>
    </location>
</feature>
<evidence type="ECO:0000313" key="3">
    <source>
        <dbReference type="Proteomes" id="UP001064489"/>
    </source>
</evidence>
<dbReference type="AlphaFoldDB" id="A0AAD5J4R7"/>
<feature type="compositionally biased region" description="Basic residues" evidence="1">
    <location>
        <begin position="65"/>
        <end position="74"/>
    </location>
</feature>
<name>A0AAD5J4R7_ACENE</name>